<dbReference type="SMART" id="SM00530">
    <property type="entry name" value="HTH_XRE"/>
    <property type="match status" value="1"/>
</dbReference>
<dbReference type="PROSITE" id="PS50943">
    <property type="entry name" value="HTH_CROC1"/>
    <property type="match status" value="1"/>
</dbReference>
<feature type="domain" description="HTH cro/C1-type" evidence="1">
    <location>
        <begin position="10"/>
        <end position="64"/>
    </location>
</feature>
<dbReference type="Pfam" id="PF01381">
    <property type="entry name" value="HTH_3"/>
    <property type="match status" value="1"/>
</dbReference>
<name>A0A0G0LRI0_9BACT</name>
<dbReference type="InterPro" id="IPR001387">
    <property type="entry name" value="Cro/C1-type_HTH"/>
</dbReference>
<dbReference type="EMBL" id="LBVW01000001">
    <property type="protein sequence ID" value="KKQ94523.1"/>
    <property type="molecule type" value="Genomic_DNA"/>
</dbReference>
<dbReference type="GO" id="GO:0003677">
    <property type="term" value="F:DNA binding"/>
    <property type="evidence" value="ECO:0007669"/>
    <property type="project" value="InterPro"/>
</dbReference>
<proteinExistence type="predicted"/>
<dbReference type="Gene3D" id="3.40.50.300">
    <property type="entry name" value="P-loop containing nucleotide triphosphate hydrolases"/>
    <property type="match status" value="1"/>
</dbReference>
<gene>
    <name evidence="2" type="ORF">UT19_C0001G0055</name>
</gene>
<comment type="caution">
    <text evidence="2">The sequence shown here is derived from an EMBL/GenBank/DDBJ whole genome shotgun (WGS) entry which is preliminary data.</text>
</comment>
<reference evidence="2 3" key="1">
    <citation type="journal article" date="2015" name="Nature">
        <title>rRNA introns, odd ribosomes, and small enigmatic genomes across a large radiation of phyla.</title>
        <authorList>
            <person name="Brown C.T."/>
            <person name="Hug L.A."/>
            <person name="Thomas B.C."/>
            <person name="Sharon I."/>
            <person name="Castelle C.J."/>
            <person name="Singh A."/>
            <person name="Wilkins M.J."/>
            <person name="Williams K.H."/>
            <person name="Banfield J.F."/>
        </authorList>
    </citation>
    <scope>NUCLEOTIDE SEQUENCE [LARGE SCALE GENOMIC DNA]</scope>
</reference>
<dbReference type="STRING" id="1618573.UT19_C0001G0055"/>
<accession>A0A0G0LRI0</accession>
<dbReference type="CDD" id="cd00093">
    <property type="entry name" value="HTH_XRE"/>
    <property type="match status" value="1"/>
</dbReference>
<sequence length="1361" mass="154589">MKYAEIGRLIKSEREKRGWEQADLASMISRGQQAVSRWEKGDSRPRQDDLLKLVDIFSGDPDEWLIKAGYQVEEPDLSLAPFLPLNNLSPENFELFSRDLVQALNPTTDVHRYGTQGHKQEGIDLYAKYPNNAVHDYQCKRHKQFGPADINATVKATSLIAKKHHLLLARRATPESRKAMDKNKGWVLWDIEDISAKVRSLSPDDAICIVDTYFPGWRKRFLGIDEPSPWLSPKKFFLPLENRLKLFSHGWSFVGRAKELQALDEFQNQNELNTILLSGRGGIGKSRLLRAWSTNLPKQVRVVFISQGADVSPKDFELLPKGLAYLVIDDAHDRSDIISIFNTISRLRPEMKVVLSTRPYGIPRLHDELTQSGKMYDREKTIALTDLTIEEAKKLSEEILSAVGGNIQYAQRIAEITKDCPLATVIGSQLVGRGQIQPETLNNDEEFREQLMRSFRNVVAGQIGSSNPDDIRDLLDLIATLQPINTSASEFQEIAEKLLGRRFDKIIRDISALEEAGVLLRRGSKLRIVPDLLADYIRADASYDEKSKSPTGYADKVFSLARNDLATNLLVNISQLDWRFSTNGIQSMLLNEVWSNLKEQFKKAKIYERSAILTALGKVSYYQPKQALDFVKLALEEPTSEVEEDYKSYSFLAPSYRIVTEKIPPILKYAAYHQEFLNEALDLLKDLAKTDKRSPNSYPDHPLRILQDLASIEPGKPVGYNEAIVDHVITWLQEEVTDNFSPFDVLDVLLQTEGHSSEAKGITITMKAFKVRPEVVANLRKLVVNAAFDIVVNKPLKDSLRAIKTISEALSYPHGLLGQSVTDADIAAWEPGILDILKRLEEVASNTNIDPFVATEIRSAVSWHSSYSKTTTKAAAKKVLSAIPISTPYEVSRAVVDSWGWTFEREDDTGRRDEIAIIDWRKNLAKELVKTYKEKFSALVEMLEERIKIMNEALMSRHPDAGPFLAALMEESIEFTEYLGNYLLSNPQSSLAPWFNVVIVVITPKNRDTAIKFSQEAVKSGNKTLTQCVAGAFGWGLYNLPISDAEIDIVKQLTLSDDPWVRQRIVRVVKRFSDDQKGIALDILLGMRFNDSKEIADEVLGEFEEKHGRFKIDDLSQEQIIQILDRLVSCPSIDDYHIGLFLSKLSFIYPESTLKMMMDRIEYKEANQKLENYDVLPFSWNHSAPLRFHETSQYEQLLRTVRDWSTVKTDNWVRFHYGSDLFKLVSAGFDEVTLKVVDEWVISANERQLIAATALLGEAPRTFVWDKSEFVIKILDQAEKFGPTCYKKVSSSLHSSVLQGVRHGTPGQPFPEDIHQRDRSYVMMQKLPPGLPAYRFYKALYEEAKVNIDQHTIEDLDLSED</sequence>
<dbReference type="InterPro" id="IPR010982">
    <property type="entry name" value="Lambda_DNA-bd_dom_sf"/>
</dbReference>
<dbReference type="SUPFAM" id="SSF52540">
    <property type="entry name" value="P-loop containing nucleoside triphosphate hydrolases"/>
    <property type="match status" value="1"/>
</dbReference>
<evidence type="ECO:0000313" key="2">
    <source>
        <dbReference type="EMBL" id="KKQ94523.1"/>
    </source>
</evidence>
<evidence type="ECO:0000313" key="3">
    <source>
        <dbReference type="Proteomes" id="UP000034932"/>
    </source>
</evidence>
<dbReference type="InterPro" id="IPR027417">
    <property type="entry name" value="P-loop_NTPase"/>
</dbReference>
<dbReference type="Proteomes" id="UP000034932">
    <property type="component" value="Unassembled WGS sequence"/>
</dbReference>
<dbReference type="PATRIC" id="fig|1618573.3.peg.59"/>
<organism evidence="2 3">
    <name type="scientific">Candidatus Woesebacteria bacterium GW2011_GWB1_39_10b</name>
    <dbReference type="NCBI Taxonomy" id="1618573"/>
    <lineage>
        <taxon>Bacteria</taxon>
        <taxon>Candidatus Woeseibacteriota</taxon>
    </lineage>
</organism>
<protein>
    <submittedName>
        <fullName evidence="2">Helix-turn-helix domain protein</fullName>
    </submittedName>
</protein>
<dbReference type="SUPFAM" id="SSF47413">
    <property type="entry name" value="lambda repressor-like DNA-binding domains"/>
    <property type="match status" value="1"/>
</dbReference>
<evidence type="ECO:0000259" key="1">
    <source>
        <dbReference type="PROSITE" id="PS50943"/>
    </source>
</evidence>
<dbReference type="Gene3D" id="1.10.260.40">
    <property type="entry name" value="lambda repressor-like DNA-binding domains"/>
    <property type="match status" value="1"/>
</dbReference>